<evidence type="ECO:0000259" key="6">
    <source>
        <dbReference type="PROSITE" id="PS50110"/>
    </source>
</evidence>
<proteinExistence type="predicted"/>
<dbReference type="Pfam" id="PF00196">
    <property type="entry name" value="GerE"/>
    <property type="match status" value="1"/>
</dbReference>
<dbReference type="PANTHER" id="PTHR44688">
    <property type="entry name" value="DNA-BINDING TRANSCRIPTIONAL ACTIVATOR DEVR_DOSR"/>
    <property type="match status" value="1"/>
</dbReference>
<comment type="caution">
    <text evidence="7">The sequence shown here is derived from an EMBL/GenBank/DDBJ whole genome shotgun (WGS) entry which is preliminary data.</text>
</comment>
<dbReference type="InterPro" id="IPR001789">
    <property type="entry name" value="Sig_transdc_resp-reg_receiver"/>
</dbReference>
<feature type="domain" description="Response regulatory" evidence="6">
    <location>
        <begin position="6"/>
        <end position="120"/>
    </location>
</feature>
<feature type="modified residue" description="4-aspartylphosphate" evidence="4">
    <location>
        <position position="55"/>
    </location>
</feature>
<evidence type="ECO:0000259" key="5">
    <source>
        <dbReference type="PROSITE" id="PS50043"/>
    </source>
</evidence>
<reference evidence="7 8" key="1">
    <citation type="submission" date="2024-09" db="EMBL/GenBank/DDBJ databases">
        <authorList>
            <person name="Sun Q."/>
            <person name="Mori K."/>
        </authorList>
    </citation>
    <scope>NUCLEOTIDE SEQUENCE [LARGE SCALE GENOMIC DNA]</scope>
    <source>
        <strain evidence="7 8">CCM 7792</strain>
    </source>
</reference>
<accession>A0ABV6FAA7</accession>
<dbReference type="CDD" id="cd17537">
    <property type="entry name" value="REC_FixJ"/>
    <property type="match status" value="1"/>
</dbReference>
<dbReference type="SUPFAM" id="SSF46894">
    <property type="entry name" value="C-terminal effector domain of the bipartite response regulators"/>
    <property type="match status" value="1"/>
</dbReference>
<dbReference type="PROSITE" id="PS00622">
    <property type="entry name" value="HTH_LUXR_1"/>
    <property type="match status" value="1"/>
</dbReference>
<keyword evidence="8" id="KW-1185">Reference proteome</keyword>
<dbReference type="InterPro" id="IPR036388">
    <property type="entry name" value="WH-like_DNA-bd_sf"/>
</dbReference>
<dbReference type="InterPro" id="IPR016032">
    <property type="entry name" value="Sig_transdc_resp-reg_C-effctor"/>
</dbReference>
<dbReference type="Gene3D" id="3.40.50.2300">
    <property type="match status" value="1"/>
</dbReference>
<dbReference type="Proteomes" id="UP001589773">
    <property type="component" value="Unassembled WGS sequence"/>
</dbReference>
<dbReference type="PROSITE" id="PS50043">
    <property type="entry name" value="HTH_LUXR_2"/>
    <property type="match status" value="1"/>
</dbReference>
<dbReference type="CDD" id="cd06170">
    <property type="entry name" value="LuxR_C_like"/>
    <property type="match status" value="1"/>
</dbReference>
<keyword evidence="4" id="KW-0597">Phosphoprotein</keyword>
<dbReference type="SMART" id="SM00421">
    <property type="entry name" value="HTH_LUXR"/>
    <property type="match status" value="1"/>
</dbReference>
<keyword evidence="2" id="KW-0238">DNA-binding</keyword>
<gene>
    <name evidence="7" type="ORF">ACFFJK_01045</name>
</gene>
<dbReference type="PANTHER" id="PTHR44688:SF16">
    <property type="entry name" value="DNA-BINDING TRANSCRIPTIONAL ACTIVATOR DEVR_DOSR"/>
    <property type="match status" value="1"/>
</dbReference>
<dbReference type="SMART" id="SM00448">
    <property type="entry name" value="REC"/>
    <property type="match status" value="1"/>
</dbReference>
<evidence type="ECO:0000313" key="7">
    <source>
        <dbReference type="EMBL" id="MFC0250462.1"/>
    </source>
</evidence>
<dbReference type="InterPro" id="IPR011006">
    <property type="entry name" value="CheY-like_superfamily"/>
</dbReference>
<protein>
    <submittedName>
        <fullName evidence="7">Response regulator transcription factor</fullName>
    </submittedName>
</protein>
<dbReference type="EMBL" id="JBHLWP010000001">
    <property type="protein sequence ID" value="MFC0250462.1"/>
    <property type="molecule type" value="Genomic_DNA"/>
</dbReference>
<keyword evidence="3" id="KW-0804">Transcription</keyword>
<evidence type="ECO:0000256" key="4">
    <source>
        <dbReference type="PROSITE-ProRule" id="PRU00169"/>
    </source>
</evidence>
<sequence length="203" mass="22701">MPSNQTVYIVDDDAAVRDALGLLLSLHGYRTAFFSDAASFLRSWSAERRGCLLLDIRMPGMDGLDLQKKLLELGSRLPVLIITGHGDVNSAREAFRSHAVDFLEKPLQEAQLVDAIEEAFARQERQPQGSRASEEYLRRHASLTPREREVMELVVAGRHNREVAEDLGISVRTVEVHKARVMEKLGVGSIADLVRQYLQNPVA</sequence>
<dbReference type="InterPro" id="IPR000792">
    <property type="entry name" value="Tscrpt_reg_LuxR_C"/>
</dbReference>
<evidence type="ECO:0000313" key="8">
    <source>
        <dbReference type="Proteomes" id="UP001589773"/>
    </source>
</evidence>
<dbReference type="PRINTS" id="PR00038">
    <property type="entry name" value="HTHLUXR"/>
</dbReference>
<dbReference type="PROSITE" id="PS50110">
    <property type="entry name" value="RESPONSE_REGULATORY"/>
    <property type="match status" value="1"/>
</dbReference>
<dbReference type="RefSeq" id="WP_379677214.1">
    <property type="nucleotide sequence ID" value="NZ_JBHLWP010000001.1"/>
</dbReference>
<dbReference type="Gene3D" id="1.10.10.10">
    <property type="entry name" value="Winged helix-like DNA-binding domain superfamily/Winged helix DNA-binding domain"/>
    <property type="match status" value="1"/>
</dbReference>
<keyword evidence="1" id="KW-0805">Transcription regulation</keyword>
<evidence type="ECO:0000256" key="1">
    <source>
        <dbReference type="ARBA" id="ARBA00023015"/>
    </source>
</evidence>
<dbReference type="Pfam" id="PF00072">
    <property type="entry name" value="Response_reg"/>
    <property type="match status" value="1"/>
</dbReference>
<feature type="domain" description="HTH luxR-type" evidence="5">
    <location>
        <begin position="136"/>
        <end position="201"/>
    </location>
</feature>
<evidence type="ECO:0000256" key="3">
    <source>
        <dbReference type="ARBA" id="ARBA00023163"/>
    </source>
</evidence>
<evidence type="ECO:0000256" key="2">
    <source>
        <dbReference type="ARBA" id="ARBA00023125"/>
    </source>
</evidence>
<dbReference type="SUPFAM" id="SSF52172">
    <property type="entry name" value="CheY-like"/>
    <property type="match status" value="1"/>
</dbReference>
<organism evidence="7 8">
    <name type="scientific">Massilia consociata</name>
    <dbReference type="NCBI Taxonomy" id="760117"/>
    <lineage>
        <taxon>Bacteria</taxon>
        <taxon>Pseudomonadati</taxon>
        <taxon>Pseudomonadota</taxon>
        <taxon>Betaproteobacteria</taxon>
        <taxon>Burkholderiales</taxon>
        <taxon>Oxalobacteraceae</taxon>
        <taxon>Telluria group</taxon>
        <taxon>Massilia</taxon>
    </lineage>
</organism>
<name>A0ABV6FAA7_9BURK</name>